<evidence type="ECO:0000256" key="5">
    <source>
        <dbReference type="ARBA" id="ARBA00023014"/>
    </source>
</evidence>
<evidence type="ECO:0000313" key="8">
    <source>
        <dbReference type="EMBL" id="KPL73166.1"/>
    </source>
</evidence>
<comment type="cofactor">
    <cofactor evidence="7">
        <name>[2Fe-2S] cluster</name>
        <dbReference type="ChEBI" id="CHEBI:190135"/>
    </cofactor>
    <text evidence="7">Binds 1 [2Fe-2S] cluster.</text>
</comment>
<dbReference type="PIRSF" id="PIRSF000216">
    <property type="entry name" value="NADH_DH_24kDa"/>
    <property type="match status" value="1"/>
</dbReference>
<dbReference type="AlphaFoldDB" id="A0A0P6WW80"/>
<comment type="caution">
    <text evidence="8">The sequence shown here is derived from an EMBL/GenBank/DDBJ whole genome shotgun (WGS) entry which is preliminary data.</text>
</comment>
<dbReference type="PANTHER" id="PTHR43342:SF2">
    <property type="entry name" value="POTENTIAL NAD-REDUCING HYDROGENASE SUBUNIT"/>
    <property type="match status" value="1"/>
</dbReference>
<accession>A0A0P6WW80</accession>
<dbReference type="InterPro" id="IPR028431">
    <property type="entry name" value="NADP_DH_HndA-like"/>
</dbReference>
<keyword evidence="9" id="KW-1185">Reference proteome</keyword>
<dbReference type="STRING" id="229920.ADM99_02670"/>
<evidence type="ECO:0000256" key="2">
    <source>
        <dbReference type="ARBA" id="ARBA00022714"/>
    </source>
</evidence>
<dbReference type="InterPro" id="IPR036249">
    <property type="entry name" value="Thioredoxin-like_sf"/>
</dbReference>
<comment type="cofactor">
    <cofactor evidence="6">
        <name>[2Fe-2S] cluster</name>
        <dbReference type="ChEBI" id="CHEBI:190135"/>
    </cofactor>
</comment>
<feature type="binding site" evidence="7">
    <location>
        <position position="135"/>
    </location>
    <ligand>
        <name>[2Fe-2S] cluster</name>
        <dbReference type="ChEBI" id="CHEBI:190135"/>
    </ligand>
</feature>
<evidence type="ECO:0000256" key="7">
    <source>
        <dbReference type="PIRSR" id="PIRSR000216-1"/>
    </source>
</evidence>
<evidence type="ECO:0000256" key="3">
    <source>
        <dbReference type="ARBA" id="ARBA00022723"/>
    </source>
</evidence>
<dbReference type="GO" id="GO:0051537">
    <property type="term" value="F:2 iron, 2 sulfur cluster binding"/>
    <property type="evidence" value="ECO:0007669"/>
    <property type="project" value="UniProtKB-KW"/>
</dbReference>
<dbReference type="GO" id="GO:0003677">
    <property type="term" value="F:DNA binding"/>
    <property type="evidence" value="ECO:0007669"/>
    <property type="project" value="UniProtKB-KW"/>
</dbReference>
<dbReference type="PANTHER" id="PTHR43342">
    <property type="entry name" value="NADH-QUINONE OXIDOREDUCTASE, E SUBUNIT"/>
    <property type="match status" value="1"/>
</dbReference>
<dbReference type="GO" id="GO:0016491">
    <property type="term" value="F:oxidoreductase activity"/>
    <property type="evidence" value="ECO:0007669"/>
    <property type="project" value="InterPro"/>
</dbReference>
<evidence type="ECO:0000256" key="4">
    <source>
        <dbReference type="ARBA" id="ARBA00023004"/>
    </source>
</evidence>
<dbReference type="OrthoDB" id="9807941at2"/>
<protein>
    <submittedName>
        <fullName evidence="8">Bidirectional hydrogenase complex protein HoxE</fullName>
    </submittedName>
</protein>
<dbReference type="Proteomes" id="UP000050430">
    <property type="component" value="Unassembled WGS sequence"/>
</dbReference>
<keyword evidence="8" id="KW-0371">Homeobox</keyword>
<organism evidence="8 9">
    <name type="scientific">Leptolinea tardivitalis</name>
    <dbReference type="NCBI Taxonomy" id="229920"/>
    <lineage>
        <taxon>Bacteria</taxon>
        <taxon>Bacillati</taxon>
        <taxon>Chloroflexota</taxon>
        <taxon>Anaerolineae</taxon>
        <taxon>Anaerolineales</taxon>
        <taxon>Anaerolineaceae</taxon>
        <taxon>Leptolinea</taxon>
    </lineage>
</organism>
<evidence type="ECO:0000256" key="6">
    <source>
        <dbReference type="ARBA" id="ARBA00034078"/>
    </source>
</evidence>
<dbReference type="RefSeq" id="WP_062421550.1">
    <property type="nucleotide sequence ID" value="NZ_BBYA01000009.1"/>
</dbReference>
<feature type="binding site" evidence="7">
    <location>
        <position position="131"/>
    </location>
    <ligand>
        <name>[2Fe-2S] cluster</name>
        <dbReference type="ChEBI" id="CHEBI:190135"/>
    </ligand>
</feature>
<dbReference type="CDD" id="cd03064">
    <property type="entry name" value="TRX_Fd_NuoE"/>
    <property type="match status" value="1"/>
</dbReference>
<evidence type="ECO:0000313" key="9">
    <source>
        <dbReference type="Proteomes" id="UP000050430"/>
    </source>
</evidence>
<dbReference type="EMBL" id="LGCK01000006">
    <property type="protein sequence ID" value="KPL73166.1"/>
    <property type="molecule type" value="Genomic_DNA"/>
</dbReference>
<keyword evidence="2 7" id="KW-0001">2Fe-2S</keyword>
<evidence type="ECO:0000256" key="1">
    <source>
        <dbReference type="ARBA" id="ARBA00010643"/>
    </source>
</evidence>
<name>A0A0P6WW80_9CHLR</name>
<dbReference type="Gene3D" id="3.40.30.10">
    <property type="entry name" value="Glutaredoxin"/>
    <property type="match status" value="1"/>
</dbReference>
<dbReference type="Gene3D" id="1.10.10.1590">
    <property type="entry name" value="NADH-quinone oxidoreductase subunit E"/>
    <property type="match status" value="1"/>
</dbReference>
<keyword evidence="5 7" id="KW-0411">Iron-sulfur</keyword>
<dbReference type="InterPro" id="IPR002023">
    <property type="entry name" value="NuoE-like"/>
</dbReference>
<sequence length="168" mass="18567">MALNQKRIAPPSDDRRWKLVDATMRRYGYSSQAVIETLHTIQEVFGNISAESLAYVSGSLNVPPSKVYGVATFYNHFNMAPLGEHVLSVCTGTACYVKGSGQVVDWIKEEYGLEPGQTTPDNKLSFMVARCVGACGLAPVIMLDGEVVGRLSVDEMKKRIKEWISYDK</sequence>
<dbReference type="Pfam" id="PF01257">
    <property type="entry name" value="2Fe-2S_thioredx"/>
    <property type="match status" value="1"/>
</dbReference>
<reference evidence="8 9" key="1">
    <citation type="submission" date="2015-07" db="EMBL/GenBank/DDBJ databases">
        <title>Genome sequence of Leptolinea tardivitalis DSM 16556.</title>
        <authorList>
            <person name="Hemp J."/>
            <person name="Ward L.M."/>
            <person name="Pace L.A."/>
            <person name="Fischer W.W."/>
        </authorList>
    </citation>
    <scope>NUCLEOTIDE SEQUENCE [LARGE SCALE GENOMIC DNA]</scope>
    <source>
        <strain evidence="8 9">YMTK-2</strain>
    </source>
</reference>
<gene>
    <name evidence="8" type="ORF">ADM99_02670</name>
</gene>
<dbReference type="InterPro" id="IPR042128">
    <property type="entry name" value="NuoE_dom"/>
</dbReference>
<proteinExistence type="inferred from homology"/>
<keyword evidence="3 7" id="KW-0479">Metal-binding</keyword>
<dbReference type="SUPFAM" id="SSF52833">
    <property type="entry name" value="Thioredoxin-like"/>
    <property type="match status" value="1"/>
</dbReference>
<feature type="binding site" evidence="7">
    <location>
        <position position="95"/>
    </location>
    <ligand>
        <name>[2Fe-2S] cluster</name>
        <dbReference type="ChEBI" id="CHEBI:190135"/>
    </ligand>
</feature>
<comment type="similarity">
    <text evidence="1">Belongs to the complex I 24 kDa subunit family.</text>
</comment>
<dbReference type="GO" id="GO:0046872">
    <property type="term" value="F:metal ion binding"/>
    <property type="evidence" value="ECO:0007669"/>
    <property type="project" value="UniProtKB-KW"/>
</dbReference>
<keyword evidence="4 7" id="KW-0408">Iron</keyword>
<dbReference type="InterPro" id="IPR041921">
    <property type="entry name" value="NuoE_N"/>
</dbReference>
<feature type="binding site" evidence="7">
    <location>
        <position position="90"/>
    </location>
    <ligand>
        <name>[2Fe-2S] cluster</name>
        <dbReference type="ChEBI" id="CHEBI:190135"/>
    </ligand>
</feature>